<dbReference type="RefSeq" id="WP_025423272.1">
    <property type="nucleotide sequence ID" value="NZ_CP006569.1"/>
</dbReference>
<sequence>MLTQAHNFVYWMRHTALPCFLEQGVKRLADGALCFRETLPDDGLISRSRVQTRQLYVYAHATRTGWLDARDTLDAVAKRGLTHFTNAQGVFFFSDGDAPAMAQLNTYEQAFALLAYSELYALTREQQFLDRAEKLHDWMKTHLALSEGGYAADVTRPAMLNQNPNMHLFEAMLSWWQITGSPRWEKEAHNLFHLFSEHLFHRERHCLTEFFASGWQADPAYSMRVDPGHHHEWTWLLYQYEKLAGVETAFWRDALQNFAATAGENPLTQAVMNEVYSDKTPYRAGSRLWCQTERVKADVVACITRRDAAALQRLENHVATMMRHYITGENGRVFCDEISDVGERLAHSSPASTLYHLYIACREVDSLLKAQTNCPR</sequence>
<dbReference type="GO" id="GO:0005975">
    <property type="term" value="P:carbohydrate metabolic process"/>
    <property type="evidence" value="ECO:0007669"/>
    <property type="project" value="InterPro"/>
</dbReference>
<dbReference type="InterPro" id="IPR010819">
    <property type="entry name" value="AGE/CE"/>
</dbReference>
<dbReference type="HOGENOM" id="CLU_046651_1_0_6"/>
<evidence type="ECO:0000256" key="1">
    <source>
        <dbReference type="ARBA" id="ARBA00008558"/>
    </source>
</evidence>
<dbReference type="EMBL" id="CP006569">
    <property type="protein sequence ID" value="AHF78133.1"/>
    <property type="molecule type" value="Genomic_DNA"/>
</dbReference>
<accession>W0I108</accession>
<proteinExistence type="inferred from homology"/>
<dbReference type="AlphaFoldDB" id="W0I108"/>
<reference evidence="3 4" key="1">
    <citation type="journal article" date="2014" name="Genome Biol. Evol.">
        <title>Genome degeneration and adaptation in a nascent stage of symbiosis.</title>
        <authorList>
            <person name="Oakeson K.F."/>
            <person name="Gil R."/>
            <person name="Clayton A.L."/>
            <person name="Dunn D.M."/>
            <person name="von Niederhausern A.C."/>
            <person name="Hamil C."/>
            <person name="Aoyagi A."/>
            <person name="Duval B."/>
            <person name="Baca A."/>
            <person name="Silva F.J."/>
            <person name="Vallier A."/>
            <person name="Jackson D.G."/>
            <person name="Latorre A."/>
            <person name="Weiss R.B."/>
            <person name="Heddi A."/>
            <person name="Moya A."/>
            <person name="Dale C."/>
        </authorList>
    </citation>
    <scope>NUCLEOTIDE SEQUENCE [LARGE SCALE GENOMIC DNA]</scope>
    <source>
        <strain evidence="3 4">HS1</strain>
    </source>
</reference>
<dbReference type="Pfam" id="PF07221">
    <property type="entry name" value="GlcNAc_2-epim"/>
    <property type="match status" value="1"/>
</dbReference>
<keyword evidence="4" id="KW-1185">Reference proteome</keyword>
<dbReference type="InterPro" id="IPR012341">
    <property type="entry name" value="6hp_glycosidase-like_sf"/>
</dbReference>
<dbReference type="PATRIC" id="fig|1239307.3.peg.3453"/>
<dbReference type="OrthoDB" id="9806359at2"/>
<keyword evidence="2 3" id="KW-0413">Isomerase</keyword>
<dbReference type="InterPro" id="IPR008928">
    <property type="entry name" value="6-hairpin_glycosidase_sf"/>
</dbReference>
<dbReference type="SUPFAM" id="SSF48208">
    <property type="entry name" value="Six-hairpin glycosidases"/>
    <property type="match status" value="1"/>
</dbReference>
<organism evidence="3 4">
    <name type="scientific">Sodalis praecaptivus</name>
    <dbReference type="NCBI Taxonomy" id="1239307"/>
    <lineage>
        <taxon>Bacteria</taxon>
        <taxon>Pseudomonadati</taxon>
        <taxon>Pseudomonadota</taxon>
        <taxon>Gammaproteobacteria</taxon>
        <taxon>Enterobacterales</taxon>
        <taxon>Bruguierivoracaceae</taxon>
        <taxon>Sodalis</taxon>
    </lineage>
</organism>
<name>W0I108_9GAMM</name>
<gene>
    <name evidence="3" type="ORF">Sant_3127</name>
</gene>
<evidence type="ECO:0000313" key="4">
    <source>
        <dbReference type="Proteomes" id="UP000019028"/>
    </source>
</evidence>
<dbReference type="PANTHER" id="PTHR15108">
    <property type="entry name" value="N-ACYLGLUCOSAMINE-2-EPIMERASE"/>
    <property type="match status" value="1"/>
</dbReference>
<dbReference type="Gene3D" id="1.50.10.10">
    <property type="match status" value="1"/>
</dbReference>
<protein>
    <submittedName>
        <fullName evidence="3">Mannose-6-phosphate isomerase</fullName>
    </submittedName>
</protein>
<comment type="similarity">
    <text evidence="1">Belongs to the N-acylglucosamine 2-epimerase family.</text>
</comment>
<evidence type="ECO:0000313" key="3">
    <source>
        <dbReference type="EMBL" id="AHF78133.1"/>
    </source>
</evidence>
<evidence type="ECO:0000256" key="2">
    <source>
        <dbReference type="ARBA" id="ARBA00023235"/>
    </source>
</evidence>
<dbReference type="KEGG" id="sod:Sant_3127"/>
<dbReference type="Proteomes" id="UP000019028">
    <property type="component" value="Chromosome"/>
</dbReference>
<dbReference type="GO" id="GO:0016853">
    <property type="term" value="F:isomerase activity"/>
    <property type="evidence" value="ECO:0007669"/>
    <property type="project" value="UniProtKB-KW"/>
</dbReference>